<organism evidence="1">
    <name type="scientific">Trypanosoma vivax (strain Y486)</name>
    <dbReference type="NCBI Taxonomy" id="1055687"/>
    <lineage>
        <taxon>Eukaryota</taxon>
        <taxon>Discoba</taxon>
        <taxon>Euglenozoa</taxon>
        <taxon>Kinetoplastea</taxon>
        <taxon>Metakinetoplastina</taxon>
        <taxon>Trypanosomatida</taxon>
        <taxon>Trypanosomatidae</taxon>
        <taxon>Trypanosoma</taxon>
        <taxon>Duttonella</taxon>
    </lineage>
</organism>
<gene>
    <name evidence="1" type="ORF">TVY486_1102570</name>
</gene>
<protein>
    <submittedName>
        <fullName evidence="1">Uncharacterized protein</fullName>
    </submittedName>
</protein>
<dbReference type="AlphaFoldDB" id="G0UAD9"/>
<dbReference type="VEuPathDB" id="TriTrypDB:TvY486_1102570"/>
<sequence>MVPFTFTFVFIFCSSRSNQEEKTARVLRTICQKNARRYIAALRCSYFASIYPPGPPQLSIFNTWGKRTYSPLYARHTCATCVGVLWRMICSCCTSCNTCVFLSAA</sequence>
<name>G0UAD9_TRYVY</name>
<proteinExistence type="predicted"/>
<accession>G0UAD9</accession>
<evidence type="ECO:0000313" key="1">
    <source>
        <dbReference type="EMBL" id="CCC52772.1"/>
    </source>
</evidence>
<reference evidence="1" key="1">
    <citation type="journal article" date="2012" name="Proc. Natl. Acad. Sci. U.S.A.">
        <title>Antigenic diversity is generated by distinct evolutionary mechanisms in African trypanosome species.</title>
        <authorList>
            <person name="Jackson A.P."/>
            <person name="Berry A."/>
            <person name="Aslett M."/>
            <person name="Allison H.C."/>
            <person name="Burton P."/>
            <person name="Vavrova-Anderson J."/>
            <person name="Brown R."/>
            <person name="Browne H."/>
            <person name="Corton N."/>
            <person name="Hauser H."/>
            <person name="Gamble J."/>
            <person name="Gilderthorp R."/>
            <person name="Marcello L."/>
            <person name="McQuillan J."/>
            <person name="Otto T.D."/>
            <person name="Quail M.A."/>
            <person name="Sanders M.J."/>
            <person name="van Tonder A."/>
            <person name="Ginger M.L."/>
            <person name="Field M.C."/>
            <person name="Barry J.D."/>
            <person name="Hertz-Fowler C."/>
            <person name="Berriman M."/>
        </authorList>
    </citation>
    <scope>NUCLEOTIDE SEQUENCE</scope>
    <source>
        <strain evidence="1">Y486</strain>
    </source>
</reference>
<dbReference type="EMBL" id="HE573027">
    <property type="protein sequence ID" value="CCC52772.1"/>
    <property type="molecule type" value="Genomic_DNA"/>
</dbReference>